<keyword evidence="1" id="KW-0812">Transmembrane</keyword>
<protein>
    <submittedName>
        <fullName evidence="2">Uncharacterized protein</fullName>
    </submittedName>
</protein>
<evidence type="ECO:0000256" key="1">
    <source>
        <dbReference type="SAM" id="Phobius"/>
    </source>
</evidence>
<organism evidence="2">
    <name type="scientific">Anguilla anguilla</name>
    <name type="common">European freshwater eel</name>
    <name type="synonym">Muraena anguilla</name>
    <dbReference type="NCBI Taxonomy" id="7936"/>
    <lineage>
        <taxon>Eukaryota</taxon>
        <taxon>Metazoa</taxon>
        <taxon>Chordata</taxon>
        <taxon>Craniata</taxon>
        <taxon>Vertebrata</taxon>
        <taxon>Euteleostomi</taxon>
        <taxon>Actinopterygii</taxon>
        <taxon>Neopterygii</taxon>
        <taxon>Teleostei</taxon>
        <taxon>Anguilliformes</taxon>
        <taxon>Anguillidae</taxon>
        <taxon>Anguilla</taxon>
    </lineage>
</organism>
<reference evidence="2" key="2">
    <citation type="journal article" date="2015" name="Fish Shellfish Immunol.">
        <title>Early steps in the European eel (Anguilla anguilla)-Vibrio vulnificus interaction in the gills: Role of the RtxA13 toxin.</title>
        <authorList>
            <person name="Callol A."/>
            <person name="Pajuelo D."/>
            <person name="Ebbesson L."/>
            <person name="Teles M."/>
            <person name="MacKenzie S."/>
            <person name="Amaro C."/>
        </authorList>
    </citation>
    <scope>NUCLEOTIDE SEQUENCE</scope>
</reference>
<dbReference type="EMBL" id="GBXM01006699">
    <property type="protein sequence ID" value="JAI01879.1"/>
    <property type="molecule type" value="Transcribed_RNA"/>
</dbReference>
<accession>A0A0E9XJL9</accession>
<keyword evidence="1" id="KW-1133">Transmembrane helix</keyword>
<sequence>MYSENHSYNTGVTRSCHRLTIFYHYVFLFIFRYYVLSDPRLKAEHYSSISK</sequence>
<keyword evidence="1" id="KW-0472">Membrane</keyword>
<feature type="transmembrane region" description="Helical" evidence="1">
    <location>
        <begin position="20"/>
        <end position="36"/>
    </location>
</feature>
<proteinExistence type="predicted"/>
<reference evidence="2" key="1">
    <citation type="submission" date="2014-11" db="EMBL/GenBank/DDBJ databases">
        <authorList>
            <person name="Amaro Gonzalez C."/>
        </authorList>
    </citation>
    <scope>NUCLEOTIDE SEQUENCE</scope>
</reference>
<dbReference type="AlphaFoldDB" id="A0A0E9XJL9"/>
<name>A0A0E9XJL9_ANGAN</name>
<evidence type="ECO:0000313" key="2">
    <source>
        <dbReference type="EMBL" id="JAI01879.1"/>
    </source>
</evidence>